<accession>A0A7I8W559</accession>
<reference evidence="2 3" key="1">
    <citation type="submission" date="2020-08" db="EMBL/GenBank/DDBJ databases">
        <authorList>
            <person name="Hejnol A."/>
        </authorList>
    </citation>
    <scope>NUCLEOTIDE SEQUENCE [LARGE SCALE GENOMIC DNA]</scope>
</reference>
<proteinExistence type="predicted"/>
<evidence type="ECO:0000256" key="1">
    <source>
        <dbReference type="SAM" id="MobiDB-lite"/>
    </source>
</evidence>
<keyword evidence="3" id="KW-1185">Reference proteome</keyword>
<evidence type="ECO:0000313" key="3">
    <source>
        <dbReference type="Proteomes" id="UP000549394"/>
    </source>
</evidence>
<dbReference type="Proteomes" id="UP000549394">
    <property type="component" value="Unassembled WGS sequence"/>
</dbReference>
<name>A0A7I8W559_9ANNE</name>
<organism evidence="2 3">
    <name type="scientific">Dimorphilus gyrociliatus</name>
    <dbReference type="NCBI Taxonomy" id="2664684"/>
    <lineage>
        <taxon>Eukaryota</taxon>
        <taxon>Metazoa</taxon>
        <taxon>Spiralia</taxon>
        <taxon>Lophotrochozoa</taxon>
        <taxon>Annelida</taxon>
        <taxon>Polychaeta</taxon>
        <taxon>Polychaeta incertae sedis</taxon>
        <taxon>Dinophilidae</taxon>
        <taxon>Dimorphilus</taxon>
    </lineage>
</organism>
<feature type="compositionally biased region" description="Polar residues" evidence="1">
    <location>
        <begin position="55"/>
        <end position="66"/>
    </location>
</feature>
<feature type="region of interest" description="Disordered" evidence="1">
    <location>
        <begin position="54"/>
        <end position="126"/>
    </location>
</feature>
<evidence type="ECO:0000313" key="2">
    <source>
        <dbReference type="EMBL" id="CAD5123628.1"/>
    </source>
</evidence>
<sequence>MGNASGLMCPGMPAFFMLVNAKRTRQRRTDVIEHPITPEASLVYVPLADERLEASVTSTTPTSTDESFPMNNPAFAAPPPSYASTELTEEEESVIGATRPLSPIREDAEEEIPKSPKTSSDSGKFGRWKNNIKKLKVSSQFL</sequence>
<gene>
    <name evidence="2" type="ORF">DGYR_LOCUS11291</name>
</gene>
<comment type="caution">
    <text evidence="2">The sequence shown here is derived from an EMBL/GenBank/DDBJ whole genome shotgun (WGS) entry which is preliminary data.</text>
</comment>
<protein>
    <submittedName>
        <fullName evidence="2">Uncharacterized protein</fullName>
    </submittedName>
</protein>
<dbReference type="EMBL" id="CAJFCJ010000019">
    <property type="protein sequence ID" value="CAD5123628.1"/>
    <property type="molecule type" value="Genomic_DNA"/>
</dbReference>
<dbReference type="AlphaFoldDB" id="A0A7I8W559"/>